<dbReference type="EMBL" id="CATOUU010000865">
    <property type="protein sequence ID" value="CAI9955498.1"/>
    <property type="molecule type" value="Genomic_DNA"/>
</dbReference>
<accession>A0AA86V2Q4</accession>
<organism evidence="2">
    <name type="scientific">Hexamita inflata</name>
    <dbReference type="NCBI Taxonomy" id="28002"/>
    <lineage>
        <taxon>Eukaryota</taxon>
        <taxon>Metamonada</taxon>
        <taxon>Diplomonadida</taxon>
        <taxon>Hexamitidae</taxon>
        <taxon>Hexamitinae</taxon>
        <taxon>Hexamita</taxon>
    </lineage>
</organism>
<feature type="transmembrane region" description="Helical" evidence="1">
    <location>
        <begin position="133"/>
        <end position="154"/>
    </location>
</feature>
<keyword evidence="4" id="KW-1185">Reference proteome</keyword>
<evidence type="ECO:0000313" key="3">
    <source>
        <dbReference type="EMBL" id="CAL5979183.1"/>
    </source>
</evidence>
<keyword evidence="1" id="KW-0472">Membrane</keyword>
<name>A0AA86V2Q4_9EUKA</name>
<sequence length="194" mass="22966">MIASFGLFTNSLDRVELNYQVPESWFGSYNRYCFSDNDDSGQYQGMRMSGTYVNRLTKFAANIKDIQITNNFVFSTKLEQYYVTKFANQLLKTKLVGFSLLFGCIFVIVMIVVYYLIKYDCQSVFFQLEFRELAWVGFIEFEIFSLIRFCWYFGSLYQILEYLYFSYHQNDAMYGTMYGSGHIILQQNILFLQA</sequence>
<reference evidence="3 4" key="2">
    <citation type="submission" date="2024-07" db="EMBL/GenBank/DDBJ databases">
        <authorList>
            <person name="Akdeniz Z."/>
        </authorList>
    </citation>
    <scope>NUCLEOTIDE SEQUENCE [LARGE SCALE GENOMIC DNA]</scope>
</reference>
<dbReference type="AlphaFoldDB" id="A0AA86V2Q4"/>
<gene>
    <name evidence="2" type="ORF">HINF_LOCUS43143</name>
    <name evidence="3" type="ORF">HINF_LOCUS5330</name>
</gene>
<reference evidence="2" key="1">
    <citation type="submission" date="2023-06" db="EMBL/GenBank/DDBJ databases">
        <authorList>
            <person name="Kurt Z."/>
        </authorList>
    </citation>
    <scope>NUCLEOTIDE SEQUENCE</scope>
</reference>
<comment type="caution">
    <text evidence="2">The sequence shown here is derived from an EMBL/GenBank/DDBJ whole genome shotgun (WGS) entry which is preliminary data.</text>
</comment>
<feature type="transmembrane region" description="Helical" evidence="1">
    <location>
        <begin position="95"/>
        <end position="117"/>
    </location>
</feature>
<evidence type="ECO:0000313" key="2">
    <source>
        <dbReference type="EMBL" id="CAI9955498.1"/>
    </source>
</evidence>
<evidence type="ECO:0000256" key="1">
    <source>
        <dbReference type="SAM" id="Phobius"/>
    </source>
</evidence>
<keyword evidence="1" id="KW-0812">Transmembrane</keyword>
<proteinExistence type="predicted"/>
<dbReference type="EMBL" id="CAXDID020000010">
    <property type="protein sequence ID" value="CAL5979183.1"/>
    <property type="molecule type" value="Genomic_DNA"/>
</dbReference>
<protein>
    <submittedName>
        <fullName evidence="3">Hypothetical_protein</fullName>
    </submittedName>
</protein>
<evidence type="ECO:0000313" key="4">
    <source>
        <dbReference type="Proteomes" id="UP001642409"/>
    </source>
</evidence>
<dbReference type="Proteomes" id="UP001642409">
    <property type="component" value="Unassembled WGS sequence"/>
</dbReference>
<keyword evidence="1" id="KW-1133">Transmembrane helix</keyword>